<evidence type="ECO:0000313" key="4">
    <source>
        <dbReference type="Proteomes" id="UP000228740"/>
    </source>
</evidence>
<feature type="domain" description="Glycosyl hydrolase family 63 C-terminal" evidence="1">
    <location>
        <begin position="686"/>
        <end position="799"/>
    </location>
</feature>
<dbReference type="InterPro" id="IPR008928">
    <property type="entry name" value="6-hairpin_glycosidase_sf"/>
</dbReference>
<evidence type="ECO:0000259" key="2">
    <source>
        <dbReference type="Pfam" id="PF22422"/>
    </source>
</evidence>
<dbReference type="AlphaFoldDB" id="A0A2M9C145"/>
<evidence type="ECO:0000259" key="1">
    <source>
        <dbReference type="Pfam" id="PF03200"/>
    </source>
</evidence>
<dbReference type="PANTHER" id="PTHR10412:SF10">
    <property type="entry name" value="GLYCOSYL HYDROLASE FAMILY 63 C-TERMINAL DOMAIN-CONTAINING PROTEIN"/>
    <property type="match status" value="1"/>
</dbReference>
<dbReference type="Proteomes" id="UP000228740">
    <property type="component" value="Unassembled WGS sequence"/>
</dbReference>
<dbReference type="Pfam" id="PF03200">
    <property type="entry name" value="Glyco_hydro_63"/>
    <property type="match status" value="1"/>
</dbReference>
<accession>A0A2M9C145</accession>
<dbReference type="OrthoDB" id="9781878at2"/>
<reference evidence="3 4" key="1">
    <citation type="submission" date="2017-11" db="EMBL/GenBank/DDBJ databases">
        <title>Genomic Encyclopedia of Archaeal and Bacterial Type Strains, Phase II (KMG-II): From Individual Species to Whole Genera.</title>
        <authorList>
            <person name="Goeker M."/>
        </authorList>
    </citation>
    <scope>NUCLEOTIDE SEQUENCE [LARGE SCALE GENOMIC DNA]</scope>
    <source>
        <strain evidence="3 4">DSM 27617</strain>
    </source>
</reference>
<comment type="caution">
    <text evidence="3">The sequence shown here is derived from an EMBL/GenBank/DDBJ whole genome shotgun (WGS) entry which is preliminary data.</text>
</comment>
<feature type="domain" description="Mannosylglycerate hydrolase MGH1-like glycoside hydrolase" evidence="2">
    <location>
        <begin position="413"/>
        <end position="637"/>
    </location>
</feature>
<dbReference type="SUPFAM" id="SSF48208">
    <property type="entry name" value="Six-hairpin glycosidases"/>
    <property type="match status" value="1"/>
</dbReference>
<dbReference type="GO" id="GO:0004573">
    <property type="term" value="F:Glc3Man9GlcNAc2 oligosaccharide glucosidase activity"/>
    <property type="evidence" value="ECO:0007669"/>
    <property type="project" value="InterPro"/>
</dbReference>
<sequence length="870" mass="101582">MIAEKQRLKDTNWKNWGPYVSNRQWGNVREDYSSNGDAWNFANHDAAESYAYRWGEEGIAGISDVKQLLCFAFSFWNKKDRIVKERLFGLSNPEGNHGEDIKEIFYYLDNTPTHSYMKMVYKYPMNAFPYDKIRSENAKRSKKEPEYEIIDTGIFDKDEYFDIFIEYAKADHNDILIRITVCNRSEISAPIVIAPTVWFRNNWKWGYNTYKAQLNAANDGSISINHDSISIKKFYSRNDSAQSVFCENETNNPKLYGTPYPGNTYFKDGINDYIIYGSNTINPEKTGTKASFLIDETIEAGASRTFDFRLSPHNLDEPFDQFDQIFDQRMEEANEFYDEIQNDVVNDDERNVQRQAFAGLLWNKQFYHYNVGKWLKGDPNFDAPRDFSNYVRNTEWNHMHNKDIISMPDKWEYPWYATWDLAFHCVPFSIIDAEFAKGQLLLLTKEWYMHPNGQLPAYEWNLSDVNPPVHAWSCFRVFKIDEKQNGKPDLLFLEKVFQKLLLNFTWWVNRKDKNGKNIFGGGFLGLDNIGAFDRNMVLKDGQHLEQADGTSWMAMYALNMMRIAMELAQYYQVYEDMAIKFFEHYLYIAEAMENLGEGTKGLWNEEDGFFYDVLQLGNGDSVSLRLRSIVGLIPLFAVEIVDHKLLENMPNFTARMDWILKNKPELTKLVSHWDEEGQGRKHLMSILRKNRLTKVLTRMLDEKEFLSPYGIRAMSKVYEENPFVFSVHGVENVVYYTPAESDSRMFGGNSNWRGPIWFPINFLIVESLQRFHYYYGNSLKVELPTGSGDKRNLDEVAQNISHRLCSIFLKDGSGQRPFNGGNAKFNFDENFRDYITFFEYFHGDNGRGVGASHQTGWTATVAKLMKPRLM</sequence>
<protein>
    <submittedName>
        <fullName evidence="3">Glycosyl hydrolase family 63</fullName>
    </submittedName>
</protein>
<dbReference type="Pfam" id="PF22422">
    <property type="entry name" value="MGH1-like_GH"/>
    <property type="match status" value="1"/>
</dbReference>
<dbReference type="InterPro" id="IPR012341">
    <property type="entry name" value="6hp_glycosidase-like_sf"/>
</dbReference>
<dbReference type="GO" id="GO:0009311">
    <property type="term" value="P:oligosaccharide metabolic process"/>
    <property type="evidence" value="ECO:0007669"/>
    <property type="project" value="InterPro"/>
</dbReference>
<dbReference type="Gene3D" id="1.50.10.10">
    <property type="match status" value="2"/>
</dbReference>
<dbReference type="RefSeq" id="WP_100377855.1">
    <property type="nucleotide sequence ID" value="NZ_PGFD01000002.1"/>
</dbReference>
<proteinExistence type="predicted"/>
<keyword evidence="4" id="KW-1185">Reference proteome</keyword>
<organism evidence="3 4">
    <name type="scientific">Chryseobacterium geocarposphaerae</name>
    <dbReference type="NCBI Taxonomy" id="1416776"/>
    <lineage>
        <taxon>Bacteria</taxon>
        <taxon>Pseudomonadati</taxon>
        <taxon>Bacteroidota</taxon>
        <taxon>Flavobacteriia</taxon>
        <taxon>Flavobacteriales</taxon>
        <taxon>Weeksellaceae</taxon>
        <taxon>Chryseobacterium group</taxon>
        <taxon>Chryseobacterium</taxon>
    </lineage>
</organism>
<evidence type="ECO:0000313" key="3">
    <source>
        <dbReference type="EMBL" id="PJJ64110.1"/>
    </source>
</evidence>
<dbReference type="InterPro" id="IPR004888">
    <property type="entry name" value="Glycoside_hydrolase_63"/>
</dbReference>
<dbReference type="EMBL" id="PGFD01000002">
    <property type="protein sequence ID" value="PJJ64110.1"/>
    <property type="molecule type" value="Genomic_DNA"/>
</dbReference>
<dbReference type="InterPro" id="IPR054491">
    <property type="entry name" value="MGH1-like_GH"/>
</dbReference>
<name>A0A2M9C145_9FLAO</name>
<keyword evidence="3" id="KW-0378">Hydrolase</keyword>
<gene>
    <name evidence="3" type="ORF">CLV73_2465</name>
</gene>
<dbReference type="InterPro" id="IPR031335">
    <property type="entry name" value="Glyco_hydro_63_C"/>
</dbReference>
<dbReference type="PANTHER" id="PTHR10412">
    <property type="entry name" value="MANNOSYL-OLIGOSACCHARIDE GLUCOSIDASE"/>
    <property type="match status" value="1"/>
</dbReference>